<evidence type="ECO:0000256" key="2">
    <source>
        <dbReference type="SAM" id="Phobius"/>
    </source>
</evidence>
<dbReference type="PANTHER" id="PTHR34700:SF4">
    <property type="entry name" value="PHAGE-LIKE ELEMENT PBSX PROTEIN XKDP"/>
    <property type="match status" value="1"/>
</dbReference>
<keyword evidence="5" id="KW-1185">Reference proteome</keyword>
<dbReference type="InterPro" id="IPR052196">
    <property type="entry name" value="Bact_Kbp"/>
</dbReference>
<comment type="caution">
    <text evidence="4">The sequence shown here is derived from an EMBL/GenBank/DDBJ whole genome shotgun (WGS) entry which is preliminary data.</text>
</comment>
<protein>
    <submittedName>
        <fullName evidence="4">LysM peptidoglycan-binding domain-containing protein</fullName>
    </submittedName>
</protein>
<dbReference type="CDD" id="cd00118">
    <property type="entry name" value="LysM"/>
    <property type="match status" value="1"/>
</dbReference>
<dbReference type="InterPro" id="IPR036779">
    <property type="entry name" value="LysM_dom_sf"/>
</dbReference>
<proteinExistence type="predicted"/>
<name>A0ABP4QY03_9ACTN</name>
<dbReference type="Pfam" id="PF01476">
    <property type="entry name" value="LysM"/>
    <property type="match status" value="1"/>
</dbReference>
<gene>
    <name evidence="4" type="ORF">GCM10009744_13690</name>
</gene>
<keyword evidence="2" id="KW-0472">Membrane</keyword>
<feature type="transmembrane region" description="Helical" evidence="2">
    <location>
        <begin position="41"/>
        <end position="65"/>
    </location>
</feature>
<accession>A0ABP4QY03</accession>
<dbReference type="PANTHER" id="PTHR34700">
    <property type="entry name" value="POTASSIUM BINDING PROTEIN KBP"/>
    <property type="match status" value="1"/>
</dbReference>
<keyword evidence="2" id="KW-0812">Transmembrane</keyword>
<dbReference type="EMBL" id="BAAANE010000004">
    <property type="protein sequence ID" value="GAA1627183.1"/>
    <property type="molecule type" value="Genomic_DNA"/>
</dbReference>
<dbReference type="RefSeq" id="WP_344109931.1">
    <property type="nucleotide sequence ID" value="NZ_BAAANE010000004.1"/>
</dbReference>
<evidence type="ECO:0000259" key="3">
    <source>
        <dbReference type="Pfam" id="PF01476"/>
    </source>
</evidence>
<evidence type="ECO:0000256" key="1">
    <source>
        <dbReference type="SAM" id="MobiDB-lite"/>
    </source>
</evidence>
<dbReference type="Proteomes" id="UP001501319">
    <property type="component" value="Unassembled WGS sequence"/>
</dbReference>
<feature type="compositionally biased region" description="Low complexity" evidence="1">
    <location>
        <begin position="158"/>
        <end position="177"/>
    </location>
</feature>
<feature type="domain" description="LysM" evidence="3">
    <location>
        <begin position="250"/>
        <end position="262"/>
    </location>
</feature>
<feature type="region of interest" description="Disordered" evidence="1">
    <location>
        <begin position="111"/>
        <end position="234"/>
    </location>
</feature>
<sequence length="320" mass="33053">MVRCVKGLVLVGALAGIGVSLRWATAGSVASAKTQDLPSMAALTVGAVAWVAYGWLLIAVLATVLEQVPGAVGRAASVVGARITSPTSRALLRSALGVAAVTPLTIGVAHASPGDGGSQPLSGAVEPRSSVQLSESSPDDWRATEKPSSLRLTEPPNRTTQPIRRPAARPTASTPRPAGSPTHPPNQPAPVRSQPTQAPERPAQVAVPDRPAQVQERPTQVGVPDRPTEGAPTRYTDLRTGQLVGTAAQVVRPGDSLWSLAAAELGPTAGDVAVATRWPQWYAANRAVIGPDPDLILPGQVLRIPAPATDQPVPPTHQEK</sequence>
<keyword evidence="2" id="KW-1133">Transmembrane helix</keyword>
<dbReference type="Gene3D" id="3.10.350.10">
    <property type="entry name" value="LysM domain"/>
    <property type="match status" value="1"/>
</dbReference>
<evidence type="ECO:0000313" key="4">
    <source>
        <dbReference type="EMBL" id="GAA1627183.1"/>
    </source>
</evidence>
<reference evidence="5" key="1">
    <citation type="journal article" date="2019" name="Int. J. Syst. Evol. Microbiol.">
        <title>The Global Catalogue of Microorganisms (GCM) 10K type strain sequencing project: providing services to taxonomists for standard genome sequencing and annotation.</title>
        <authorList>
            <consortium name="The Broad Institute Genomics Platform"/>
            <consortium name="The Broad Institute Genome Sequencing Center for Infectious Disease"/>
            <person name="Wu L."/>
            <person name="Ma J."/>
        </authorList>
    </citation>
    <scope>NUCLEOTIDE SEQUENCE [LARGE SCALE GENOMIC DNA]</scope>
    <source>
        <strain evidence="5">JCM 14306</strain>
    </source>
</reference>
<organism evidence="4 5">
    <name type="scientific">Kribbella alba</name>
    <dbReference type="NCBI Taxonomy" id="190197"/>
    <lineage>
        <taxon>Bacteria</taxon>
        <taxon>Bacillati</taxon>
        <taxon>Actinomycetota</taxon>
        <taxon>Actinomycetes</taxon>
        <taxon>Propionibacteriales</taxon>
        <taxon>Kribbellaceae</taxon>
        <taxon>Kribbella</taxon>
    </lineage>
</organism>
<evidence type="ECO:0000313" key="5">
    <source>
        <dbReference type="Proteomes" id="UP001501319"/>
    </source>
</evidence>
<dbReference type="InterPro" id="IPR018392">
    <property type="entry name" value="LysM"/>
</dbReference>